<keyword evidence="2" id="KW-1185">Reference proteome</keyword>
<comment type="caution">
    <text evidence="1">The sequence shown here is derived from an EMBL/GenBank/DDBJ whole genome shotgun (WGS) entry which is preliminary data.</text>
</comment>
<reference evidence="1" key="1">
    <citation type="submission" date="2022-03" db="EMBL/GenBank/DDBJ databases">
        <authorList>
            <person name="Tunstrom K."/>
        </authorList>
    </citation>
    <scope>NUCLEOTIDE SEQUENCE</scope>
</reference>
<organism evidence="1 2">
    <name type="scientific">Euphydryas editha</name>
    <name type="common">Edith's checkerspot</name>
    <dbReference type="NCBI Taxonomy" id="104508"/>
    <lineage>
        <taxon>Eukaryota</taxon>
        <taxon>Metazoa</taxon>
        <taxon>Ecdysozoa</taxon>
        <taxon>Arthropoda</taxon>
        <taxon>Hexapoda</taxon>
        <taxon>Insecta</taxon>
        <taxon>Pterygota</taxon>
        <taxon>Neoptera</taxon>
        <taxon>Endopterygota</taxon>
        <taxon>Lepidoptera</taxon>
        <taxon>Glossata</taxon>
        <taxon>Ditrysia</taxon>
        <taxon>Papilionoidea</taxon>
        <taxon>Nymphalidae</taxon>
        <taxon>Nymphalinae</taxon>
        <taxon>Euphydryas</taxon>
    </lineage>
</organism>
<dbReference type="EMBL" id="CAKOGL010000031">
    <property type="protein sequence ID" value="CAH2108733.1"/>
    <property type="molecule type" value="Genomic_DNA"/>
</dbReference>
<name>A0AAU9VBY4_EUPED</name>
<evidence type="ECO:0000313" key="1">
    <source>
        <dbReference type="EMBL" id="CAH2108733.1"/>
    </source>
</evidence>
<evidence type="ECO:0000313" key="2">
    <source>
        <dbReference type="Proteomes" id="UP001153954"/>
    </source>
</evidence>
<gene>
    <name evidence="1" type="ORF">EEDITHA_LOCUS22641</name>
</gene>
<sequence>MQQQVSPGCEPRQYKEANQSNPIVAFARTRPRAMPLTAAAGARRARRIASSAACAVGTTHDTPRDA</sequence>
<accession>A0AAU9VBY4</accession>
<proteinExistence type="predicted"/>
<dbReference type="Proteomes" id="UP001153954">
    <property type="component" value="Unassembled WGS sequence"/>
</dbReference>
<protein>
    <submittedName>
        <fullName evidence="1">Uncharacterized protein</fullName>
    </submittedName>
</protein>
<dbReference type="AlphaFoldDB" id="A0AAU9VBY4"/>